<dbReference type="PANTHER" id="PTHR46377:SF1">
    <property type="entry name" value="DUAL SPECIFICITY PROTEIN PHOSPHATASE 19"/>
    <property type="match status" value="1"/>
</dbReference>
<dbReference type="PROSITE" id="PS50056">
    <property type="entry name" value="TYR_PHOSPHATASE_2"/>
    <property type="match status" value="1"/>
</dbReference>
<dbReference type="EMBL" id="CP024870">
    <property type="protein sequence ID" value="ATX70451.1"/>
    <property type="molecule type" value="Genomic_DNA"/>
</dbReference>
<dbReference type="InterPro" id="IPR029021">
    <property type="entry name" value="Prot-tyrosine_phosphatase-like"/>
</dbReference>
<evidence type="ECO:0000313" key="4">
    <source>
        <dbReference type="EMBL" id="ATX70451.1"/>
    </source>
</evidence>
<dbReference type="SMART" id="SM00195">
    <property type="entry name" value="DSPc"/>
    <property type="match status" value="1"/>
</dbReference>
<dbReference type="GO" id="GO:0008579">
    <property type="term" value="F:JUN kinase phosphatase activity"/>
    <property type="evidence" value="ECO:0007669"/>
    <property type="project" value="TreeGrafter"/>
</dbReference>
<dbReference type="SUPFAM" id="SSF52799">
    <property type="entry name" value="(Phosphotyrosine protein) phosphatases II"/>
    <property type="match status" value="1"/>
</dbReference>
<dbReference type="Pfam" id="PF00782">
    <property type="entry name" value="DSPc"/>
    <property type="match status" value="1"/>
</dbReference>
<accession>A0A1Y0KZW2</accession>
<dbReference type="PROSITE" id="PS00383">
    <property type="entry name" value="TYR_PHOSPHATASE_1"/>
    <property type="match status" value="1"/>
</dbReference>
<reference evidence="4 5" key="1">
    <citation type="submission" date="2017-11" db="EMBL/GenBank/DDBJ databases">
        <title>Complete genome sequence of Spiroplasma clarkii CN-5 (DSM 19994).</title>
        <authorList>
            <person name="Tsai Y.-M."/>
            <person name="Chang A."/>
            <person name="Lo W.-S."/>
            <person name="Kuo C.-H."/>
        </authorList>
    </citation>
    <scope>NUCLEOTIDE SEQUENCE [LARGE SCALE GENOMIC DNA]</scope>
    <source>
        <strain evidence="4 5">CN-5</strain>
    </source>
</reference>
<dbReference type="OrthoDB" id="397722at2"/>
<keyword evidence="2" id="KW-0904">Protein phosphatase</keyword>
<dbReference type="InterPro" id="IPR020422">
    <property type="entry name" value="TYR_PHOSPHATASE_DUAL_dom"/>
</dbReference>
<dbReference type="InterPro" id="IPR016130">
    <property type="entry name" value="Tyr_Pase_AS"/>
</dbReference>
<dbReference type="Proteomes" id="UP000231179">
    <property type="component" value="Chromosome"/>
</dbReference>
<dbReference type="PANTHER" id="PTHR46377">
    <property type="entry name" value="DUAL SPECIFICITY PROTEIN PHOSPHATASE 19"/>
    <property type="match status" value="1"/>
</dbReference>
<dbReference type="KEGG" id="scla:SCLARK_00248"/>
<dbReference type="RefSeq" id="WP_100254018.1">
    <property type="nucleotide sequence ID" value="NZ_CP015819.1"/>
</dbReference>
<evidence type="ECO:0000256" key="1">
    <source>
        <dbReference type="ARBA" id="ARBA00022801"/>
    </source>
</evidence>
<sequence>MPHKKILDNLYLGDQFSNEKKSVWQLKISNIYYEILLSREWENIEYFKNDYFVKTQIKLALNLFDSHDVANFNEVLFAAAVKFIDENILENEIYVHCQLGVSRSAAVVFAYLVIKRKIKNQNFSAALKEFIDNYYPFMKVNYGVYEFLKNNFPFKNIEKLAKMKWDDLQCTT</sequence>
<dbReference type="AlphaFoldDB" id="A0A1Y0KZW2"/>
<proteinExistence type="predicted"/>
<evidence type="ECO:0000313" key="5">
    <source>
        <dbReference type="Proteomes" id="UP000231179"/>
    </source>
</evidence>
<keyword evidence="5" id="KW-1185">Reference proteome</keyword>
<dbReference type="CDD" id="cd14498">
    <property type="entry name" value="DSP"/>
    <property type="match status" value="1"/>
</dbReference>
<feature type="domain" description="Tyrosine specific protein phosphatases" evidence="3">
    <location>
        <begin position="75"/>
        <end position="129"/>
    </location>
</feature>
<gene>
    <name evidence="4" type="ORF">SCLAR_v1c01200</name>
</gene>
<dbReference type="InterPro" id="IPR000387">
    <property type="entry name" value="Tyr_Pase_dom"/>
</dbReference>
<dbReference type="Gene3D" id="3.90.190.10">
    <property type="entry name" value="Protein tyrosine phosphatase superfamily"/>
    <property type="match status" value="1"/>
</dbReference>
<dbReference type="InterPro" id="IPR000340">
    <property type="entry name" value="Dual-sp_phosphatase_cat-dom"/>
</dbReference>
<protein>
    <recommendedName>
        <fullName evidence="3">Tyrosine specific protein phosphatases domain-containing protein</fullName>
    </recommendedName>
</protein>
<evidence type="ECO:0000256" key="2">
    <source>
        <dbReference type="ARBA" id="ARBA00022912"/>
    </source>
</evidence>
<name>A0A1Y0KZW2_9MOLU</name>
<organism evidence="4 5">
    <name type="scientific">Spiroplasma clarkii</name>
    <dbReference type="NCBI Taxonomy" id="2139"/>
    <lineage>
        <taxon>Bacteria</taxon>
        <taxon>Bacillati</taxon>
        <taxon>Mycoplasmatota</taxon>
        <taxon>Mollicutes</taxon>
        <taxon>Entomoplasmatales</taxon>
        <taxon>Spiroplasmataceae</taxon>
        <taxon>Spiroplasma</taxon>
    </lineage>
</organism>
<evidence type="ECO:0000259" key="3">
    <source>
        <dbReference type="PROSITE" id="PS50056"/>
    </source>
</evidence>
<keyword evidence="1" id="KW-0378">Hydrolase</keyword>
<dbReference type="GO" id="GO:0005737">
    <property type="term" value="C:cytoplasm"/>
    <property type="evidence" value="ECO:0007669"/>
    <property type="project" value="TreeGrafter"/>
</dbReference>